<keyword evidence="3" id="KW-1185">Reference proteome</keyword>
<comment type="caution">
    <text evidence="2">The sequence shown here is derived from an EMBL/GenBank/DDBJ whole genome shotgun (WGS) entry which is preliminary data.</text>
</comment>
<dbReference type="Proteomes" id="UP000017842">
    <property type="component" value="Unassembled WGS sequence"/>
</dbReference>
<protein>
    <recommendedName>
        <fullName evidence="4">Immunity protein 35 domain-containing protein</fullName>
    </recommendedName>
</protein>
<reference evidence="2 3" key="1">
    <citation type="journal article" date="2013" name="Genome Announc.">
        <title>Draft Genome Sequence of the Methanotrophic Gammaproteobacterium Methyloglobulus morosus DSM 22980 Strain KoM1.</title>
        <authorList>
            <person name="Poehlein A."/>
            <person name="Deutzmann J.S."/>
            <person name="Daniel R."/>
            <person name="Simeonova D.D."/>
        </authorList>
    </citation>
    <scope>NUCLEOTIDE SEQUENCE [LARGE SCALE GENOMIC DNA]</scope>
    <source>
        <strain evidence="2 3">KoM1</strain>
    </source>
</reference>
<dbReference type="AlphaFoldDB" id="V5BH05"/>
<evidence type="ECO:0008006" key="4">
    <source>
        <dbReference type="Google" id="ProtNLM"/>
    </source>
</evidence>
<feature type="compositionally biased region" description="Basic and acidic residues" evidence="1">
    <location>
        <begin position="214"/>
        <end position="230"/>
    </location>
</feature>
<evidence type="ECO:0000313" key="3">
    <source>
        <dbReference type="Proteomes" id="UP000017842"/>
    </source>
</evidence>
<dbReference type="OrthoDB" id="1242214at2"/>
<feature type="region of interest" description="Disordered" evidence="1">
    <location>
        <begin position="209"/>
        <end position="230"/>
    </location>
</feature>
<accession>V5BH05</accession>
<dbReference type="EMBL" id="AYLO01000051">
    <property type="protein sequence ID" value="ESS72575.1"/>
    <property type="molecule type" value="Genomic_DNA"/>
</dbReference>
<gene>
    <name evidence="2" type="ORF">MGMO_53c00340</name>
</gene>
<dbReference type="STRING" id="1116472.MGMO_53c00340"/>
<dbReference type="RefSeq" id="WP_023494372.1">
    <property type="nucleotide sequence ID" value="NZ_AYLO01000051.1"/>
</dbReference>
<evidence type="ECO:0000256" key="1">
    <source>
        <dbReference type="SAM" id="MobiDB-lite"/>
    </source>
</evidence>
<sequence>MQVTKYLTSEVAKLTAQKWINDTCRAGNDLLPNIMFEDDDYLVFNLVSRRYLETKDDMYIIIGNNPNILDKRDGRVFGTWYSYAQPFQERINEILKNQRAEIKRELEVRQFFPGYDMQKSYKIFIKEIYNFEGLLNLLDSLKLSYTIPEIESGNIWRIPKAYDKKLLHKRLTEPTPITFCSFYFENFHELVTVNSDSKLCEIDIEEFQSKNQRKAHDPSKAKPEDLEPVW</sequence>
<proteinExistence type="predicted"/>
<evidence type="ECO:0000313" key="2">
    <source>
        <dbReference type="EMBL" id="ESS72575.1"/>
    </source>
</evidence>
<organism evidence="2 3">
    <name type="scientific">Methyloglobulus morosus KoM1</name>
    <dbReference type="NCBI Taxonomy" id="1116472"/>
    <lineage>
        <taxon>Bacteria</taxon>
        <taxon>Pseudomonadati</taxon>
        <taxon>Pseudomonadota</taxon>
        <taxon>Gammaproteobacteria</taxon>
        <taxon>Methylococcales</taxon>
        <taxon>Methylococcaceae</taxon>
        <taxon>Methyloglobulus</taxon>
    </lineage>
</organism>
<name>V5BH05_9GAMM</name>